<name>A0A2U1AUH7_9BACT</name>
<dbReference type="InterPro" id="IPR018197">
    <property type="entry name" value="Glycerate_kinase_RE-like"/>
</dbReference>
<dbReference type="RefSeq" id="WP_116884495.1">
    <property type="nucleotide sequence ID" value="NZ_CABMMC010000106.1"/>
</dbReference>
<dbReference type="PANTHER" id="PTHR21599">
    <property type="entry name" value="GLYCERATE KINASE"/>
    <property type="match status" value="1"/>
</dbReference>
<evidence type="ECO:0000256" key="2">
    <source>
        <dbReference type="ARBA" id="ARBA00022679"/>
    </source>
</evidence>
<organism evidence="5 6">
    <name type="scientific">Victivallis vadensis</name>
    <dbReference type="NCBI Taxonomy" id="172901"/>
    <lineage>
        <taxon>Bacteria</taxon>
        <taxon>Pseudomonadati</taxon>
        <taxon>Lentisphaerota</taxon>
        <taxon>Lentisphaeria</taxon>
        <taxon>Victivallales</taxon>
        <taxon>Victivallaceae</taxon>
        <taxon>Victivallis</taxon>
    </lineage>
</organism>
<comment type="caution">
    <text evidence="5">The sequence shown here is derived from an EMBL/GenBank/DDBJ whole genome shotgun (WGS) entry which is preliminary data.</text>
</comment>
<dbReference type="PANTHER" id="PTHR21599:SF0">
    <property type="entry name" value="GLYCERATE KINASE"/>
    <property type="match status" value="1"/>
</dbReference>
<keyword evidence="2 4" id="KW-0808">Transferase</keyword>
<evidence type="ECO:0000256" key="4">
    <source>
        <dbReference type="PIRNR" id="PIRNR006078"/>
    </source>
</evidence>
<dbReference type="AlphaFoldDB" id="A0A2U1AUH7"/>
<evidence type="ECO:0000256" key="1">
    <source>
        <dbReference type="ARBA" id="ARBA00006284"/>
    </source>
</evidence>
<keyword evidence="6" id="KW-1185">Reference proteome</keyword>
<dbReference type="SUPFAM" id="SSF110738">
    <property type="entry name" value="Glycerate kinase I"/>
    <property type="match status" value="1"/>
</dbReference>
<dbReference type="EMBL" id="QEKH01000018">
    <property type="protein sequence ID" value="PVY40075.1"/>
    <property type="molecule type" value="Genomic_DNA"/>
</dbReference>
<evidence type="ECO:0000313" key="5">
    <source>
        <dbReference type="EMBL" id="PVY40075.1"/>
    </source>
</evidence>
<accession>A0A2U1AUH7</accession>
<protein>
    <submittedName>
        <fullName evidence="5">Glycerate kinase</fullName>
    </submittedName>
</protein>
<keyword evidence="3 4" id="KW-0418">Kinase</keyword>
<dbReference type="Pfam" id="PF02595">
    <property type="entry name" value="Gly_kinase"/>
    <property type="match status" value="1"/>
</dbReference>
<dbReference type="OrthoDB" id="9774290at2"/>
<dbReference type="InterPro" id="IPR036129">
    <property type="entry name" value="Glycerate_kinase_sf"/>
</dbReference>
<proteinExistence type="inferred from homology"/>
<dbReference type="InterPro" id="IPR018193">
    <property type="entry name" value="Glyc_kinase_flavodox-like_fold"/>
</dbReference>
<dbReference type="GO" id="GO:0008887">
    <property type="term" value="F:glycerate kinase activity"/>
    <property type="evidence" value="ECO:0007669"/>
    <property type="project" value="UniProtKB-UniRule"/>
</dbReference>
<dbReference type="Gene3D" id="3.90.1510.10">
    <property type="entry name" value="Glycerate kinase, domain 2"/>
    <property type="match status" value="1"/>
</dbReference>
<reference evidence="5 6" key="1">
    <citation type="submission" date="2018-04" db="EMBL/GenBank/DDBJ databases">
        <title>Genomic Encyclopedia of Type Strains, Phase IV (KMG-IV): sequencing the most valuable type-strain genomes for metagenomic binning, comparative biology and taxonomic classification.</title>
        <authorList>
            <person name="Goeker M."/>
        </authorList>
    </citation>
    <scope>NUCLEOTIDE SEQUENCE [LARGE SCALE GENOMIC DNA]</scope>
    <source>
        <strain evidence="5 6">DSM 14823</strain>
    </source>
</reference>
<sequence length="374" mass="38025">MKFVLAPDSFKNALRSPEVCAALTDGIRMAQPEAEILAIPLADGGEGTVRAAALAAEGVLEQYETSGPLGAPLTAETARLPGGVAVVEMASAAGLELLSPDGCAPLEATTFGVGLLLRQLLDSGCRDFVIGLGGSATTDGGAGMLQALGARFYDDAGRLLPEGIGGGGLSAIRRADLSGLLPELAASRIRIASDVTNPLTGPQGAAAVFAPQKGASAAEAELLDTGLRHYAALFGDDGSRPGDGAAGGMGFALRKLLHGRPESGAELLLELAGFDRRVVGADFVITGEGRSDSQSAAGKLCVTVARRAARAGVPTILCSGSLGPGSELLETEFAACFSCSIGPEPLEEALAATRERLTRFSRNLTRLLTSNPSR</sequence>
<dbReference type="InterPro" id="IPR004381">
    <property type="entry name" value="Glycerate_kinase"/>
</dbReference>
<gene>
    <name evidence="5" type="ORF">C8D82_11876</name>
</gene>
<dbReference type="NCBIfam" id="TIGR00045">
    <property type="entry name" value="glycerate kinase"/>
    <property type="match status" value="1"/>
</dbReference>
<evidence type="ECO:0000256" key="3">
    <source>
        <dbReference type="ARBA" id="ARBA00022777"/>
    </source>
</evidence>
<dbReference type="Gene3D" id="3.40.50.10350">
    <property type="entry name" value="Glycerate kinase, domain 1"/>
    <property type="match status" value="1"/>
</dbReference>
<dbReference type="GeneID" id="78295790"/>
<dbReference type="GO" id="GO:0031388">
    <property type="term" value="P:organic acid phosphorylation"/>
    <property type="evidence" value="ECO:0007669"/>
    <property type="project" value="UniProtKB-UniRule"/>
</dbReference>
<dbReference type="PIRSF" id="PIRSF006078">
    <property type="entry name" value="GlxK"/>
    <property type="match status" value="1"/>
</dbReference>
<dbReference type="Proteomes" id="UP000245959">
    <property type="component" value="Unassembled WGS sequence"/>
</dbReference>
<comment type="similarity">
    <text evidence="1 4">Belongs to the glycerate kinase type-1 family.</text>
</comment>
<evidence type="ECO:0000313" key="6">
    <source>
        <dbReference type="Proteomes" id="UP000245959"/>
    </source>
</evidence>